<dbReference type="SUPFAM" id="SSF51998">
    <property type="entry name" value="PFL-like glycyl radical enzymes"/>
    <property type="match status" value="1"/>
</dbReference>
<organism evidence="8 9">
    <name type="scientific">Mixta intestinalis</name>
    <dbReference type="NCBI Taxonomy" id="1615494"/>
    <lineage>
        <taxon>Bacteria</taxon>
        <taxon>Pseudomonadati</taxon>
        <taxon>Pseudomonadota</taxon>
        <taxon>Gammaproteobacteria</taxon>
        <taxon>Enterobacterales</taxon>
        <taxon>Erwiniaceae</taxon>
        <taxon>Mixta</taxon>
    </lineage>
</organism>
<dbReference type="RefSeq" id="WP_160619825.1">
    <property type="nucleotide sequence ID" value="NZ_CP028271.1"/>
</dbReference>
<dbReference type="PROSITE" id="PS00850">
    <property type="entry name" value="GLY_RADICAL_1"/>
    <property type="match status" value="1"/>
</dbReference>
<evidence type="ECO:0000259" key="7">
    <source>
        <dbReference type="PROSITE" id="PS51554"/>
    </source>
</evidence>
<dbReference type="OrthoDB" id="9803969at2"/>
<dbReference type="Pfam" id="PF02901">
    <property type="entry name" value="PFL-like"/>
    <property type="match status" value="1"/>
</dbReference>
<name>A0A6P1PU85_9GAMM</name>
<evidence type="ECO:0000313" key="9">
    <source>
        <dbReference type="Proteomes" id="UP000464053"/>
    </source>
</evidence>
<dbReference type="FunFam" id="3.20.70.20:FF:000008">
    <property type="entry name" value="Hypothetical formate acetyltransferase 3"/>
    <property type="match status" value="1"/>
</dbReference>
<evidence type="ECO:0000256" key="1">
    <source>
        <dbReference type="ARBA" id="ARBA00022818"/>
    </source>
</evidence>
<protein>
    <submittedName>
        <fullName evidence="8">Choline trimethylamine-lyase</fullName>
        <ecNumber evidence="8">4.3.99.4</ecNumber>
    </submittedName>
</protein>
<dbReference type="InterPro" id="IPR010098">
    <property type="entry name" value="PFL2/GDeHydtase_fam"/>
</dbReference>
<dbReference type="PIRSF" id="PIRSF000379">
    <property type="entry name" value="For_Ac_trans_1"/>
    <property type="match status" value="1"/>
</dbReference>
<dbReference type="PROSITE" id="PS51554">
    <property type="entry name" value="PFL"/>
    <property type="match status" value="1"/>
</dbReference>
<gene>
    <name evidence="8" type="primary">cutC_2</name>
    <name evidence="8" type="ORF">C7M51_00280</name>
</gene>
<evidence type="ECO:0000256" key="4">
    <source>
        <dbReference type="PROSITE-ProRule" id="PRU00493"/>
    </source>
</evidence>
<keyword evidence="1 3" id="KW-0556">Organic radical</keyword>
<dbReference type="GO" id="GO:0005829">
    <property type="term" value="C:cytosol"/>
    <property type="evidence" value="ECO:0007669"/>
    <property type="project" value="TreeGrafter"/>
</dbReference>
<dbReference type="InterPro" id="IPR004184">
    <property type="entry name" value="PFL_dom"/>
</dbReference>
<sequence length="811" mass="90351">MTTLKLDQLSERIKAHKNALVHIVKPPICTERAEHYTKIYQENMAKPVPVRRALALAYHLANRTIWIKHDELIVGNQASEVRAAPIFPEYTVSWIEKEIDDLADRPGAGFSVSEENKRVLHEVCPWWRGQTVQDRCYGMFTDEQQALLATGIIKAEGNMTSGDAHLAVNYPLLLEKGLDGLREKVAERRSRINLTVLDDLHGDQFLKAIAIVLEAVSDHIKRFADLARQMAAQEDREARKAELLTIAENCDIIAHQPPQTFWQALQLCYFIQLILQIESNGHSVSFGRMDQYLYPFYRRDVELQQTLEREQAIELLNSCWLKLLEVNKIRSGSHSKASAGSPLYQNVTIGGQNLIDGKGVDAVNPLSYVILESCGRLRSTQPNLSVRYHAGMSDDFLDACVQVIRCGFGMPAFNNDEIVIPAFIKLGIEPEDAYQYAAIGCIETAVGGKWGYRCTGMSFINFARVMLASLEGGRDATSGKVFLPQELALSKGNFSRFDEVLECWDRQIRYYTRKSIEIEYVVDTVLEENAHDILCSALVDDCIERAKSIKQGGAKYDWVSGLQVGIANLGNSLAAVKKLVFEQGLIAQQQLADALATDFAGLSHEQLRQRLVNAAPKYGNDDDSVDTLLVRAYQTYIDEIKNYHNPRYGRGPIGGDYYAGTSSISANVPFGAQTMATPDGRKARTPLAEGASPSSGTDHLGPTAVISSVGKLPTNAILGGVLLNQKLSPATLDNQSDRQKLMMLLRTFFEVHQGWHIQYNIVSRETLLEAKKHPDRYRDLVVRVAGYSAFFTALSPDAQDDIIARTEHTLA</sequence>
<dbReference type="PANTHER" id="PTHR43641:SF2">
    <property type="entry name" value="DEHYDRATASE YBIW-RELATED"/>
    <property type="match status" value="1"/>
</dbReference>
<dbReference type="CDD" id="cd01677">
    <property type="entry name" value="PFL2_DhaB_BssA"/>
    <property type="match status" value="1"/>
</dbReference>
<dbReference type="Gene3D" id="3.20.70.20">
    <property type="match status" value="1"/>
</dbReference>
<evidence type="ECO:0000256" key="2">
    <source>
        <dbReference type="ARBA" id="ARBA00023239"/>
    </source>
</evidence>
<keyword evidence="2 8" id="KW-0456">Lyase</keyword>
<dbReference type="AlphaFoldDB" id="A0A6P1PU85"/>
<reference evidence="8 9" key="1">
    <citation type="submission" date="2018-03" db="EMBL/GenBank/DDBJ databases">
        <title>Pantoea intestinalis SRCM103226 isolated form the mealworm.</title>
        <authorList>
            <person name="Jeong D.-Y."/>
            <person name="Kim J.W."/>
        </authorList>
    </citation>
    <scope>NUCLEOTIDE SEQUENCE [LARGE SCALE GENOMIC DNA]</scope>
    <source>
        <strain evidence="8 9">SRCM103226</strain>
    </source>
</reference>
<proteinExistence type="predicted"/>
<accession>A0A6P1PU85</accession>
<dbReference type="PANTHER" id="PTHR43641">
    <property type="entry name" value="FORMATE ACETYLTRANSFERASE 3-RELATED"/>
    <property type="match status" value="1"/>
</dbReference>
<dbReference type="InterPro" id="IPR001150">
    <property type="entry name" value="Gly_radical"/>
</dbReference>
<dbReference type="GO" id="GO:0120525">
    <property type="term" value="F:choline trimethylamine lyase activity"/>
    <property type="evidence" value="ECO:0007669"/>
    <property type="project" value="UniProtKB-EC"/>
</dbReference>
<evidence type="ECO:0000259" key="6">
    <source>
        <dbReference type="PROSITE" id="PS51149"/>
    </source>
</evidence>
<dbReference type="PROSITE" id="PS51149">
    <property type="entry name" value="GLY_RADICAL_2"/>
    <property type="match status" value="1"/>
</dbReference>
<feature type="domain" description="PFL" evidence="7">
    <location>
        <begin position="11"/>
        <end position="682"/>
    </location>
</feature>
<keyword evidence="9" id="KW-1185">Reference proteome</keyword>
<feature type="modified residue" description="Glycine radical" evidence="3 4">
    <location>
        <position position="786"/>
    </location>
</feature>
<evidence type="ECO:0000313" key="8">
    <source>
        <dbReference type="EMBL" id="QHM70020.1"/>
    </source>
</evidence>
<feature type="domain" description="Glycine radical" evidence="6">
    <location>
        <begin position="689"/>
        <end position="811"/>
    </location>
</feature>
<dbReference type="EMBL" id="CP028271">
    <property type="protein sequence ID" value="QHM70020.1"/>
    <property type="molecule type" value="Genomic_DNA"/>
</dbReference>
<dbReference type="Proteomes" id="UP000464053">
    <property type="component" value="Chromosome"/>
</dbReference>
<dbReference type="EC" id="4.3.99.4" evidence="8"/>
<dbReference type="InterPro" id="IPR019777">
    <property type="entry name" value="Form_AcTrfase_GR_CS"/>
</dbReference>
<evidence type="ECO:0000256" key="5">
    <source>
        <dbReference type="SAM" id="MobiDB-lite"/>
    </source>
</evidence>
<evidence type="ECO:0000256" key="3">
    <source>
        <dbReference type="PIRSR" id="PIRSR000379-2"/>
    </source>
</evidence>
<dbReference type="KEGG" id="mint:C7M51_00280"/>
<dbReference type="NCBIfam" id="TIGR01774">
    <property type="entry name" value="PFL2-3"/>
    <property type="match status" value="1"/>
</dbReference>
<dbReference type="Pfam" id="PF01228">
    <property type="entry name" value="Gly_radical"/>
    <property type="match status" value="1"/>
</dbReference>
<dbReference type="InterPro" id="IPR051215">
    <property type="entry name" value="GRE"/>
</dbReference>
<feature type="region of interest" description="Disordered" evidence="5">
    <location>
        <begin position="677"/>
        <end position="700"/>
    </location>
</feature>